<organism evidence="2 3">
    <name type="scientific">Obba rivulosa</name>
    <dbReference type="NCBI Taxonomy" id="1052685"/>
    <lineage>
        <taxon>Eukaryota</taxon>
        <taxon>Fungi</taxon>
        <taxon>Dikarya</taxon>
        <taxon>Basidiomycota</taxon>
        <taxon>Agaricomycotina</taxon>
        <taxon>Agaricomycetes</taxon>
        <taxon>Polyporales</taxon>
        <taxon>Gelatoporiaceae</taxon>
        <taxon>Obba</taxon>
    </lineage>
</organism>
<evidence type="ECO:0000313" key="3">
    <source>
        <dbReference type="Proteomes" id="UP000250043"/>
    </source>
</evidence>
<evidence type="ECO:0000256" key="1">
    <source>
        <dbReference type="SAM" id="MobiDB-lite"/>
    </source>
</evidence>
<sequence>MSYSSNLSSPRKLKGDGADNGTRAQNGRSHHIHQEGWDSEIEGNFHVFEGTSCSEHF</sequence>
<dbReference type="AlphaFoldDB" id="A0A8E2AI86"/>
<dbReference type="EMBL" id="KV722617">
    <property type="protein sequence ID" value="OCH84991.1"/>
    <property type="molecule type" value="Genomic_DNA"/>
</dbReference>
<evidence type="ECO:0000313" key="2">
    <source>
        <dbReference type="EMBL" id="OCH84991.1"/>
    </source>
</evidence>
<gene>
    <name evidence="2" type="ORF">OBBRIDRAFT_348444</name>
</gene>
<accession>A0A8E2AI86</accession>
<keyword evidence="3" id="KW-1185">Reference proteome</keyword>
<proteinExistence type="predicted"/>
<dbReference type="Proteomes" id="UP000250043">
    <property type="component" value="Unassembled WGS sequence"/>
</dbReference>
<reference evidence="2 3" key="1">
    <citation type="submission" date="2016-07" db="EMBL/GenBank/DDBJ databases">
        <title>Draft genome of the white-rot fungus Obba rivulosa 3A-2.</title>
        <authorList>
            <consortium name="DOE Joint Genome Institute"/>
            <person name="Miettinen O."/>
            <person name="Riley R."/>
            <person name="Acob R."/>
            <person name="Barry K."/>
            <person name="Cullen D."/>
            <person name="De Vries R."/>
            <person name="Hainaut M."/>
            <person name="Hatakka A."/>
            <person name="Henrissat B."/>
            <person name="Hilden K."/>
            <person name="Kuo R."/>
            <person name="Labutti K."/>
            <person name="Lipzen A."/>
            <person name="Makela M.R."/>
            <person name="Sandor L."/>
            <person name="Spatafora J.W."/>
            <person name="Grigoriev I.V."/>
            <person name="Hibbett D.S."/>
        </authorList>
    </citation>
    <scope>NUCLEOTIDE SEQUENCE [LARGE SCALE GENOMIC DNA]</scope>
    <source>
        <strain evidence="2 3">3A-2</strain>
    </source>
</reference>
<protein>
    <submittedName>
        <fullName evidence="2">Uncharacterized protein</fullName>
    </submittedName>
</protein>
<name>A0A8E2AI86_9APHY</name>
<feature type="region of interest" description="Disordered" evidence="1">
    <location>
        <begin position="1"/>
        <end position="39"/>
    </location>
</feature>